<proteinExistence type="inferred from homology"/>
<comment type="subunit">
    <text evidence="1 9">Monomer.</text>
</comment>
<dbReference type="InterPro" id="IPR015803">
    <property type="entry name" value="Cys-tRNA-ligase"/>
</dbReference>
<feature type="binding site" evidence="9">
    <location>
        <position position="273"/>
    </location>
    <ligand>
        <name>ATP</name>
        <dbReference type="ChEBI" id="CHEBI:30616"/>
    </ligand>
</feature>
<dbReference type="NCBIfam" id="TIGR00435">
    <property type="entry name" value="cysS"/>
    <property type="match status" value="1"/>
</dbReference>
<comment type="cofactor">
    <cofactor evidence="9">
        <name>Zn(2+)</name>
        <dbReference type="ChEBI" id="CHEBI:29105"/>
    </cofactor>
    <text evidence="9">Binds 1 zinc ion per subunit.</text>
</comment>
<evidence type="ECO:0000256" key="8">
    <source>
        <dbReference type="ARBA" id="ARBA00023146"/>
    </source>
</evidence>
<feature type="binding site" evidence="9">
    <location>
        <position position="29"/>
    </location>
    <ligand>
        <name>Zn(2+)</name>
        <dbReference type="ChEBI" id="CHEBI:29105"/>
    </ligand>
</feature>
<comment type="similarity">
    <text evidence="9">Belongs to the class-I aminoacyl-tRNA synthetase family.</text>
</comment>
<dbReference type="SUPFAM" id="SSF52374">
    <property type="entry name" value="Nucleotidylyl transferase"/>
    <property type="match status" value="1"/>
</dbReference>
<evidence type="ECO:0000259" key="11">
    <source>
        <dbReference type="Pfam" id="PF23493"/>
    </source>
</evidence>
<gene>
    <name evidence="9" type="primary">cysS</name>
    <name evidence="12" type="ORF">A3D50_01995</name>
</gene>
<feature type="short sequence motif" description="'KMSKS' region" evidence="9">
    <location>
        <begin position="270"/>
        <end position="274"/>
    </location>
</feature>
<feature type="short sequence motif" description="'HIGH' region" evidence="9">
    <location>
        <begin position="31"/>
        <end position="41"/>
    </location>
</feature>
<name>A0A1G2ML85_9BACT</name>
<accession>A0A1G2ML85</accession>
<keyword evidence="9" id="KW-0963">Cytoplasm</keyword>
<sequence length="451" mass="51515">MDIYLHNTLSGEKELFKPIKKGLVSMYHCGPTVYDTPHIGNYRTFIMNDLIRRAFEYNQYEVNQVMNITDVDDKTINKSREEKVPLKNITQRYEKLFLEGLDCLNILRPTSLVRATEHIADMIRLIEILRDKDFAYRAEDGVYMRVDKIKNYGSLARLDLSHAGQTHERIANDEYDKEKPHDFALWKFKSPEDGDIFWNASFGQGRPGWHIECSAMAMKELGPTLDIHTGGIDLVFPHHTNEIAQSESATGKTFARYWIHGAFMTINREKMAKSKNNVIKLDDLKKESISPLSYRYWLMTAHHRSLVDFSYNTLHAAQTGLIRLIKIVASYPDGGTIIPDYQQRFQTFINDDLDLPQALALAWELIKDGSYSAADKKASLLDFDRVFGLKLASAPRAEYQDIPAEIQALGSARQQARLEKDWAKADALRAEIEARGFVVSDTPEGMTIIAV</sequence>
<dbReference type="HAMAP" id="MF_00041">
    <property type="entry name" value="Cys_tRNA_synth"/>
    <property type="match status" value="1"/>
</dbReference>
<evidence type="ECO:0000256" key="7">
    <source>
        <dbReference type="ARBA" id="ARBA00022917"/>
    </source>
</evidence>
<evidence type="ECO:0000259" key="10">
    <source>
        <dbReference type="Pfam" id="PF01406"/>
    </source>
</evidence>
<keyword evidence="2 9" id="KW-0436">Ligase</keyword>
<dbReference type="PANTHER" id="PTHR10890:SF3">
    <property type="entry name" value="CYSTEINE--TRNA LIGASE, CYTOPLASMIC"/>
    <property type="match status" value="1"/>
</dbReference>
<reference evidence="12 13" key="1">
    <citation type="journal article" date="2016" name="Nat. Commun.">
        <title>Thousands of microbial genomes shed light on interconnected biogeochemical processes in an aquifer system.</title>
        <authorList>
            <person name="Anantharaman K."/>
            <person name="Brown C.T."/>
            <person name="Hug L.A."/>
            <person name="Sharon I."/>
            <person name="Castelle C.J."/>
            <person name="Probst A.J."/>
            <person name="Thomas B.C."/>
            <person name="Singh A."/>
            <person name="Wilkins M.J."/>
            <person name="Karaoz U."/>
            <person name="Brodie E.L."/>
            <person name="Williams K.H."/>
            <person name="Hubbard S.S."/>
            <person name="Banfield J.F."/>
        </authorList>
    </citation>
    <scope>NUCLEOTIDE SEQUENCE [LARGE SCALE GENOMIC DNA]</scope>
</reference>
<keyword evidence="6 9" id="KW-0067">ATP-binding</keyword>
<dbReference type="STRING" id="1802308.A3D50_01995"/>
<dbReference type="GO" id="GO:0005524">
    <property type="term" value="F:ATP binding"/>
    <property type="evidence" value="ECO:0007669"/>
    <property type="project" value="UniProtKB-UniRule"/>
</dbReference>
<keyword evidence="5 9" id="KW-0862">Zinc</keyword>
<dbReference type="InterPro" id="IPR009080">
    <property type="entry name" value="tRNAsynth_Ia_anticodon-bd"/>
</dbReference>
<dbReference type="PRINTS" id="PR00983">
    <property type="entry name" value="TRNASYNTHCYS"/>
</dbReference>
<dbReference type="GO" id="GO:0004817">
    <property type="term" value="F:cysteine-tRNA ligase activity"/>
    <property type="evidence" value="ECO:0007669"/>
    <property type="project" value="UniProtKB-UniRule"/>
</dbReference>
<dbReference type="Proteomes" id="UP000178413">
    <property type="component" value="Unassembled WGS sequence"/>
</dbReference>
<evidence type="ECO:0000256" key="1">
    <source>
        <dbReference type="ARBA" id="ARBA00011245"/>
    </source>
</evidence>
<evidence type="ECO:0000256" key="5">
    <source>
        <dbReference type="ARBA" id="ARBA00022833"/>
    </source>
</evidence>
<protein>
    <recommendedName>
        <fullName evidence="9">Cysteine--tRNA ligase</fullName>
        <ecNumber evidence="9">6.1.1.16</ecNumber>
    </recommendedName>
    <alternativeName>
        <fullName evidence="9">Cysteinyl-tRNA synthetase</fullName>
        <shortName evidence="9">CysRS</shortName>
    </alternativeName>
</protein>
<dbReference type="SUPFAM" id="SSF47323">
    <property type="entry name" value="Anticodon-binding domain of a subclass of class I aminoacyl-tRNA synthetases"/>
    <property type="match status" value="1"/>
</dbReference>
<keyword evidence="8 9" id="KW-0030">Aminoacyl-tRNA synthetase</keyword>
<dbReference type="InterPro" id="IPR056411">
    <property type="entry name" value="CysS_C"/>
</dbReference>
<dbReference type="InterPro" id="IPR024909">
    <property type="entry name" value="Cys-tRNA/MSH_ligase"/>
</dbReference>
<dbReference type="Pfam" id="PF01406">
    <property type="entry name" value="tRNA-synt_1e"/>
    <property type="match status" value="1"/>
</dbReference>
<dbReference type="AlphaFoldDB" id="A0A1G2ML85"/>
<dbReference type="PANTHER" id="PTHR10890">
    <property type="entry name" value="CYSTEINYL-TRNA SYNTHETASE"/>
    <property type="match status" value="1"/>
</dbReference>
<feature type="domain" description="Cysteinyl-tRNA ligase anticodon binding" evidence="11">
    <location>
        <begin position="401"/>
        <end position="444"/>
    </location>
</feature>
<keyword evidence="7 9" id="KW-0648">Protein biosynthesis</keyword>
<evidence type="ECO:0000256" key="3">
    <source>
        <dbReference type="ARBA" id="ARBA00022723"/>
    </source>
</evidence>
<dbReference type="Gene3D" id="3.40.50.620">
    <property type="entry name" value="HUPs"/>
    <property type="match status" value="1"/>
</dbReference>
<feature type="binding site" evidence="9">
    <location>
        <position position="238"/>
    </location>
    <ligand>
        <name>Zn(2+)</name>
        <dbReference type="ChEBI" id="CHEBI:29105"/>
    </ligand>
</feature>
<evidence type="ECO:0000256" key="2">
    <source>
        <dbReference type="ARBA" id="ARBA00022598"/>
    </source>
</evidence>
<dbReference type="CDD" id="cd00672">
    <property type="entry name" value="CysRS_core"/>
    <property type="match status" value="1"/>
</dbReference>
<dbReference type="GO" id="GO:0008270">
    <property type="term" value="F:zinc ion binding"/>
    <property type="evidence" value="ECO:0007669"/>
    <property type="project" value="UniProtKB-UniRule"/>
</dbReference>
<evidence type="ECO:0000313" key="13">
    <source>
        <dbReference type="Proteomes" id="UP000178413"/>
    </source>
</evidence>
<dbReference type="Pfam" id="PF23493">
    <property type="entry name" value="CysS_C"/>
    <property type="match status" value="1"/>
</dbReference>
<evidence type="ECO:0000256" key="6">
    <source>
        <dbReference type="ARBA" id="ARBA00022840"/>
    </source>
</evidence>
<dbReference type="GO" id="GO:0006423">
    <property type="term" value="P:cysteinyl-tRNA aminoacylation"/>
    <property type="evidence" value="ECO:0007669"/>
    <property type="project" value="UniProtKB-UniRule"/>
</dbReference>
<dbReference type="GO" id="GO:0005829">
    <property type="term" value="C:cytosol"/>
    <property type="evidence" value="ECO:0007669"/>
    <property type="project" value="TreeGrafter"/>
</dbReference>
<dbReference type="InterPro" id="IPR032678">
    <property type="entry name" value="tRNA-synt_1_cat_dom"/>
</dbReference>
<comment type="catalytic activity">
    <reaction evidence="9">
        <text>tRNA(Cys) + L-cysteine + ATP = L-cysteinyl-tRNA(Cys) + AMP + diphosphate</text>
        <dbReference type="Rhea" id="RHEA:17773"/>
        <dbReference type="Rhea" id="RHEA-COMP:9661"/>
        <dbReference type="Rhea" id="RHEA-COMP:9679"/>
        <dbReference type="ChEBI" id="CHEBI:30616"/>
        <dbReference type="ChEBI" id="CHEBI:33019"/>
        <dbReference type="ChEBI" id="CHEBI:35235"/>
        <dbReference type="ChEBI" id="CHEBI:78442"/>
        <dbReference type="ChEBI" id="CHEBI:78517"/>
        <dbReference type="ChEBI" id="CHEBI:456215"/>
        <dbReference type="EC" id="6.1.1.16"/>
    </reaction>
</comment>
<comment type="subcellular location">
    <subcellularLocation>
        <location evidence="9">Cytoplasm</location>
    </subcellularLocation>
</comment>
<dbReference type="EC" id="6.1.1.16" evidence="9"/>
<comment type="caution">
    <text evidence="12">The sequence shown here is derived from an EMBL/GenBank/DDBJ whole genome shotgun (WGS) entry which is preliminary data.</text>
</comment>
<feature type="binding site" evidence="9">
    <location>
        <position position="242"/>
    </location>
    <ligand>
        <name>Zn(2+)</name>
        <dbReference type="ChEBI" id="CHEBI:29105"/>
    </ligand>
</feature>
<dbReference type="InterPro" id="IPR014729">
    <property type="entry name" value="Rossmann-like_a/b/a_fold"/>
</dbReference>
<evidence type="ECO:0000256" key="4">
    <source>
        <dbReference type="ARBA" id="ARBA00022741"/>
    </source>
</evidence>
<evidence type="ECO:0000256" key="9">
    <source>
        <dbReference type="HAMAP-Rule" id="MF_00041"/>
    </source>
</evidence>
<feature type="domain" description="tRNA synthetases class I catalytic" evidence="10">
    <location>
        <begin position="16"/>
        <end position="318"/>
    </location>
</feature>
<evidence type="ECO:0000313" key="12">
    <source>
        <dbReference type="EMBL" id="OHA23959.1"/>
    </source>
</evidence>
<keyword evidence="3 9" id="KW-0479">Metal-binding</keyword>
<feature type="binding site" evidence="9">
    <location>
        <position position="213"/>
    </location>
    <ligand>
        <name>Zn(2+)</name>
        <dbReference type="ChEBI" id="CHEBI:29105"/>
    </ligand>
</feature>
<keyword evidence="4 9" id="KW-0547">Nucleotide-binding</keyword>
<organism evidence="12 13">
    <name type="scientific">Candidatus Taylorbacteria bacterium RIFCSPHIGHO2_02_FULL_44_12</name>
    <dbReference type="NCBI Taxonomy" id="1802308"/>
    <lineage>
        <taxon>Bacteria</taxon>
        <taxon>Candidatus Tayloriibacteriota</taxon>
    </lineage>
</organism>
<dbReference type="EMBL" id="MHRM01000014">
    <property type="protein sequence ID" value="OHA23959.1"/>
    <property type="molecule type" value="Genomic_DNA"/>
</dbReference>
<dbReference type="Gene3D" id="1.20.120.1910">
    <property type="entry name" value="Cysteine-tRNA ligase, C-terminal anti-codon recognition domain"/>
    <property type="match status" value="1"/>
</dbReference>